<dbReference type="SUPFAM" id="SSF52540">
    <property type="entry name" value="P-loop containing nucleoside triphosphate hydrolases"/>
    <property type="match status" value="1"/>
</dbReference>
<dbReference type="Pfam" id="PF00488">
    <property type="entry name" value="MutS_V"/>
    <property type="match status" value="1"/>
</dbReference>
<dbReference type="SMART" id="SM00533">
    <property type="entry name" value="MUTSd"/>
    <property type="match status" value="1"/>
</dbReference>
<dbReference type="Gene3D" id="3.40.1170.10">
    <property type="entry name" value="DNA repair protein MutS, domain I"/>
    <property type="match status" value="1"/>
</dbReference>
<evidence type="ECO:0000256" key="3">
    <source>
        <dbReference type="ARBA" id="ARBA00022763"/>
    </source>
</evidence>
<name>A0A6C0DHD7_9ZZZZ</name>
<dbReference type="Pfam" id="PF05188">
    <property type="entry name" value="MutS_II"/>
    <property type="match status" value="1"/>
</dbReference>
<accession>A0A6C0DHD7</accession>
<dbReference type="Pfam" id="PF05192">
    <property type="entry name" value="MutS_III"/>
    <property type="match status" value="1"/>
</dbReference>
<comment type="similarity">
    <text evidence="1">Belongs to the DNA mismatch repair MutS family.</text>
</comment>
<keyword evidence="4" id="KW-0067">ATP-binding</keyword>
<dbReference type="PIRSF" id="PIRSF037677">
    <property type="entry name" value="DNA_mis_repair_Msh6"/>
    <property type="match status" value="1"/>
</dbReference>
<dbReference type="InterPro" id="IPR007860">
    <property type="entry name" value="DNA_mmatch_repair_MutS_con_dom"/>
</dbReference>
<dbReference type="SUPFAM" id="SSF53150">
    <property type="entry name" value="DNA repair protein MutS, domain II"/>
    <property type="match status" value="1"/>
</dbReference>
<dbReference type="PANTHER" id="PTHR11361:SF148">
    <property type="entry name" value="DNA MISMATCH REPAIR PROTEIN MSH6"/>
    <property type="match status" value="1"/>
</dbReference>
<dbReference type="InterPro" id="IPR036187">
    <property type="entry name" value="DNA_mismatch_repair_MutS_sf"/>
</dbReference>
<dbReference type="InterPro" id="IPR036678">
    <property type="entry name" value="MutS_con_dom_sf"/>
</dbReference>
<dbReference type="GO" id="GO:0005524">
    <property type="term" value="F:ATP binding"/>
    <property type="evidence" value="ECO:0007669"/>
    <property type="project" value="UniProtKB-KW"/>
</dbReference>
<evidence type="ECO:0000256" key="1">
    <source>
        <dbReference type="ARBA" id="ARBA00006271"/>
    </source>
</evidence>
<dbReference type="GO" id="GO:0006298">
    <property type="term" value="P:mismatch repair"/>
    <property type="evidence" value="ECO:0007669"/>
    <property type="project" value="InterPro"/>
</dbReference>
<dbReference type="GO" id="GO:0032301">
    <property type="term" value="C:MutSalpha complex"/>
    <property type="evidence" value="ECO:0007669"/>
    <property type="project" value="TreeGrafter"/>
</dbReference>
<dbReference type="InterPro" id="IPR027417">
    <property type="entry name" value="P-loop_NTPase"/>
</dbReference>
<keyword evidence="3" id="KW-0227">DNA damage</keyword>
<feature type="domain" description="DNA mismatch repair proteins mutS family" evidence="7">
    <location>
        <begin position="728"/>
        <end position="918"/>
    </location>
</feature>
<evidence type="ECO:0000259" key="6">
    <source>
        <dbReference type="SMART" id="SM00533"/>
    </source>
</evidence>
<evidence type="ECO:0000259" key="7">
    <source>
        <dbReference type="SMART" id="SM00534"/>
    </source>
</evidence>
<dbReference type="AlphaFoldDB" id="A0A6C0DHD7"/>
<dbReference type="EMBL" id="MN739598">
    <property type="protein sequence ID" value="QHT14945.1"/>
    <property type="molecule type" value="Genomic_DNA"/>
</dbReference>
<organism evidence="8">
    <name type="scientific">viral metagenome</name>
    <dbReference type="NCBI Taxonomy" id="1070528"/>
    <lineage>
        <taxon>unclassified sequences</taxon>
        <taxon>metagenomes</taxon>
        <taxon>organismal metagenomes</taxon>
    </lineage>
</organism>
<dbReference type="Gene3D" id="1.10.1420.10">
    <property type="match status" value="2"/>
</dbReference>
<dbReference type="GO" id="GO:0140664">
    <property type="term" value="F:ATP-dependent DNA damage sensor activity"/>
    <property type="evidence" value="ECO:0007669"/>
    <property type="project" value="InterPro"/>
</dbReference>
<dbReference type="InterPro" id="IPR017261">
    <property type="entry name" value="DNA_mismatch_repair_MutS/MSH"/>
</dbReference>
<dbReference type="InterPro" id="IPR045076">
    <property type="entry name" value="MutS"/>
</dbReference>
<dbReference type="InterPro" id="IPR016151">
    <property type="entry name" value="DNA_mismatch_repair_MutS_N"/>
</dbReference>
<dbReference type="Gene3D" id="3.40.50.300">
    <property type="entry name" value="P-loop containing nucleotide triphosphate hydrolases"/>
    <property type="match status" value="1"/>
</dbReference>
<dbReference type="InterPro" id="IPR000432">
    <property type="entry name" value="DNA_mismatch_repair_MutS_C"/>
</dbReference>
<dbReference type="GO" id="GO:0030983">
    <property type="term" value="F:mismatched DNA binding"/>
    <property type="evidence" value="ECO:0007669"/>
    <property type="project" value="InterPro"/>
</dbReference>
<dbReference type="SUPFAM" id="SSF55271">
    <property type="entry name" value="DNA repair protein MutS, domain I"/>
    <property type="match status" value="1"/>
</dbReference>
<evidence type="ECO:0000313" key="8">
    <source>
        <dbReference type="EMBL" id="QHT14945.1"/>
    </source>
</evidence>
<keyword evidence="5" id="KW-0238">DNA-binding</keyword>
<feature type="domain" description="DNA mismatch repair protein MutS core" evidence="6">
    <location>
        <begin position="347"/>
        <end position="710"/>
    </location>
</feature>
<dbReference type="SUPFAM" id="SSF48334">
    <property type="entry name" value="DNA repair protein MutS, domain III"/>
    <property type="match status" value="1"/>
</dbReference>
<proteinExistence type="inferred from homology"/>
<reference evidence="8" key="1">
    <citation type="journal article" date="2020" name="Nature">
        <title>Giant virus diversity and host interactions through global metagenomics.</title>
        <authorList>
            <person name="Schulz F."/>
            <person name="Roux S."/>
            <person name="Paez-Espino D."/>
            <person name="Jungbluth S."/>
            <person name="Walsh D.A."/>
            <person name="Denef V.J."/>
            <person name="McMahon K.D."/>
            <person name="Konstantinidis K.T."/>
            <person name="Eloe-Fadrosh E.A."/>
            <person name="Kyrpides N.C."/>
            <person name="Woyke T."/>
        </authorList>
    </citation>
    <scope>NUCLEOTIDE SEQUENCE</scope>
    <source>
        <strain evidence="8">GVMAG-M-3300023174-144</strain>
    </source>
</reference>
<protein>
    <recommendedName>
        <fullName evidence="9">DNA mismatch repair proteins mutS family domain-containing protein</fullName>
    </recommendedName>
</protein>
<dbReference type="SMART" id="SM00534">
    <property type="entry name" value="MUTSac"/>
    <property type="match status" value="1"/>
</dbReference>
<sequence>MALLKEYLELTKKYLREYGEKTVVLMQVGAFFEVYGLQDKTTGNIFGSKITEFSMICDLNIADKKICVGADSVIMAGFSHYMIDKYIKKLQDHGYTIVVYTQDEQNKNTTRSLSGIYSPGTYFDPVSSAQITNNTTCIWINTVDTFYFNNIGASPRGDNMRVYVGMANIDVITGKTSIFEFSETYLLSPTTFDELERFISIYKPSECILIGNIGEKEMEHVISYANIESKSIHKISLNNNTPDGDVDDAVVKEKIRRTLNCEKQIYQRELLTKFYEIADFDAFYQNFYENTIATQAFCFLLDFIYQHNPYLVNKISEPKFENCSDRLILANHSLKQLNIVDDHNYTGKYSSVEKMLNVCITSMGKRRFSNGLLNPTTNVDYLNNEYNITEHMIGTGEKYDFLKNKLVVIKDISKLVRQIVMKKVSPKMLVQFYKNLQITDTDLFQSIFTDDAVLMKYLQDKIPDFSNISTYCKRICDFIVSRLDISLCDEIDSFGNFELNFIKKGIDIELDERNETLLESNDKLEAIRGFLNLSISKFEKSGKTSTSDYVKIHETEKNSFSLVATKRRCNILKESYLKPITVNLKYVSSFDGQTKTFDFKTELFFSTQTASNDAITSTVIQELCKNISTIKIQMKDLITRIYLEILSKMEQYLNEINTVIEFVTLLDVVYAKTAIAKKYNYCRPMISQGSPGDKSFVNAHGLRHCLIEHLQQNELYVANDIVLGNDSVNGILLYGTNAVGKTSFIRAIGIAIVMAQAGLYVPCSYFEYQPYKYIFTRILGNDNIFKGLSTFAVEMSELRTILRLADEKSIVLGDELCSGTESISATSIFVAGVKQLEEKNTSFIFATHLHEIVEYDEIRDLKSVLLKHMSVMYDRENDKLIYDRKLKDGPGDNMYGLEVCKSLNLPGSFLELAHNIRMKYHPVSGSILSLKTSHYNAKKIVGICEMCKQQMGQEVHHLQHQRAANENGVIQEENEAPFHKNRVANLMSLCEKCHDKIHSKGETKTKHKKVKTSKGIELF</sequence>
<evidence type="ECO:0000256" key="5">
    <source>
        <dbReference type="ARBA" id="ARBA00023125"/>
    </source>
</evidence>
<dbReference type="InterPro" id="IPR007696">
    <property type="entry name" value="DNA_mismatch_repair_MutS_core"/>
</dbReference>
<dbReference type="InterPro" id="IPR007695">
    <property type="entry name" value="DNA_mismatch_repair_MutS-lik_N"/>
</dbReference>
<keyword evidence="2" id="KW-0547">Nucleotide-binding</keyword>
<dbReference type="Pfam" id="PF01624">
    <property type="entry name" value="MutS_I"/>
    <property type="match status" value="1"/>
</dbReference>
<evidence type="ECO:0000256" key="4">
    <source>
        <dbReference type="ARBA" id="ARBA00022840"/>
    </source>
</evidence>
<evidence type="ECO:0008006" key="9">
    <source>
        <dbReference type="Google" id="ProtNLM"/>
    </source>
</evidence>
<dbReference type="PANTHER" id="PTHR11361">
    <property type="entry name" value="DNA MISMATCH REPAIR PROTEIN MUTS FAMILY MEMBER"/>
    <property type="match status" value="1"/>
</dbReference>
<evidence type="ECO:0000256" key="2">
    <source>
        <dbReference type="ARBA" id="ARBA00022741"/>
    </source>
</evidence>